<dbReference type="SUPFAM" id="SSF56112">
    <property type="entry name" value="Protein kinase-like (PK-like)"/>
    <property type="match status" value="1"/>
</dbReference>
<evidence type="ECO:0000256" key="14">
    <source>
        <dbReference type="ARBA" id="ARBA00048679"/>
    </source>
</evidence>
<name>A0A2T7DQ93_9POAL</name>
<dbReference type="PROSITE" id="PS50011">
    <property type="entry name" value="PROTEIN_KINASE_DOM"/>
    <property type="match status" value="1"/>
</dbReference>
<evidence type="ECO:0000256" key="9">
    <source>
        <dbReference type="ARBA" id="ARBA00022840"/>
    </source>
</evidence>
<dbReference type="Gene3D" id="1.10.510.10">
    <property type="entry name" value="Transferase(Phosphotransferase) domain 1"/>
    <property type="match status" value="1"/>
</dbReference>
<dbReference type="EMBL" id="CM009753">
    <property type="protein sequence ID" value="PUZ57739.1"/>
    <property type="molecule type" value="Genomic_DNA"/>
</dbReference>
<dbReference type="InterPro" id="IPR017441">
    <property type="entry name" value="Protein_kinase_ATP_BS"/>
</dbReference>
<dbReference type="Pfam" id="PF13947">
    <property type="entry name" value="GUB_WAK_bind"/>
    <property type="match status" value="1"/>
</dbReference>
<evidence type="ECO:0000259" key="18">
    <source>
        <dbReference type="PROSITE" id="PS50011"/>
    </source>
</evidence>
<dbReference type="GO" id="GO:0005524">
    <property type="term" value="F:ATP binding"/>
    <property type="evidence" value="ECO:0007669"/>
    <property type="project" value="UniProtKB-UniRule"/>
</dbReference>
<evidence type="ECO:0000256" key="13">
    <source>
        <dbReference type="ARBA" id="ARBA00047899"/>
    </source>
</evidence>
<feature type="chain" id="PRO_5015537295" description="non-specific serine/threonine protein kinase" evidence="17">
    <location>
        <begin position="34"/>
        <end position="523"/>
    </location>
</feature>
<dbReference type="FunFam" id="1.10.510.10:FF:001023">
    <property type="entry name" value="Os07g0541700 protein"/>
    <property type="match status" value="1"/>
</dbReference>
<keyword evidence="4" id="KW-0808">Transferase</keyword>
<keyword evidence="8" id="KW-0418">Kinase</keyword>
<evidence type="ECO:0000256" key="5">
    <source>
        <dbReference type="ARBA" id="ARBA00022692"/>
    </source>
</evidence>
<comment type="catalytic activity">
    <reaction evidence="14">
        <text>L-seryl-[protein] + ATP = O-phospho-L-seryl-[protein] + ADP + H(+)</text>
        <dbReference type="Rhea" id="RHEA:17989"/>
        <dbReference type="Rhea" id="RHEA-COMP:9863"/>
        <dbReference type="Rhea" id="RHEA-COMP:11604"/>
        <dbReference type="ChEBI" id="CHEBI:15378"/>
        <dbReference type="ChEBI" id="CHEBI:29999"/>
        <dbReference type="ChEBI" id="CHEBI:30616"/>
        <dbReference type="ChEBI" id="CHEBI:83421"/>
        <dbReference type="ChEBI" id="CHEBI:456216"/>
        <dbReference type="EC" id="2.7.11.1"/>
    </reaction>
</comment>
<protein>
    <recommendedName>
        <fullName evidence="2">non-specific serine/threonine protein kinase</fullName>
        <ecNumber evidence="2">2.7.11.1</ecNumber>
    </recommendedName>
</protein>
<dbReference type="Proteomes" id="UP000244336">
    <property type="component" value="Chromosome 5"/>
</dbReference>
<evidence type="ECO:0000256" key="4">
    <source>
        <dbReference type="ARBA" id="ARBA00022679"/>
    </source>
</evidence>
<evidence type="ECO:0000256" key="16">
    <source>
        <dbReference type="SAM" id="Phobius"/>
    </source>
</evidence>
<dbReference type="EC" id="2.7.11.1" evidence="2"/>
<dbReference type="Gramene" id="PUZ57739">
    <property type="protein sequence ID" value="PUZ57739"/>
    <property type="gene ID" value="GQ55_5G454000"/>
</dbReference>
<organism evidence="19 20">
    <name type="scientific">Panicum hallii var. hallii</name>
    <dbReference type="NCBI Taxonomy" id="1504633"/>
    <lineage>
        <taxon>Eukaryota</taxon>
        <taxon>Viridiplantae</taxon>
        <taxon>Streptophyta</taxon>
        <taxon>Embryophyta</taxon>
        <taxon>Tracheophyta</taxon>
        <taxon>Spermatophyta</taxon>
        <taxon>Magnoliopsida</taxon>
        <taxon>Liliopsida</taxon>
        <taxon>Poales</taxon>
        <taxon>Poaceae</taxon>
        <taxon>PACMAD clade</taxon>
        <taxon>Panicoideae</taxon>
        <taxon>Panicodae</taxon>
        <taxon>Paniceae</taxon>
        <taxon>Panicinae</taxon>
        <taxon>Panicum</taxon>
        <taxon>Panicum sect. Panicum</taxon>
    </lineage>
</organism>
<keyword evidence="5 16" id="KW-0812">Transmembrane</keyword>
<evidence type="ECO:0000256" key="11">
    <source>
        <dbReference type="ARBA" id="ARBA00023136"/>
    </source>
</evidence>
<keyword evidence="7 15" id="KW-0547">Nucleotide-binding</keyword>
<evidence type="ECO:0000313" key="20">
    <source>
        <dbReference type="Proteomes" id="UP000244336"/>
    </source>
</evidence>
<evidence type="ECO:0000313" key="19">
    <source>
        <dbReference type="EMBL" id="PUZ57739.1"/>
    </source>
</evidence>
<proteinExistence type="predicted"/>
<dbReference type="OrthoDB" id="762694at2759"/>
<dbReference type="Pfam" id="PF07714">
    <property type="entry name" value="PK_Tyr_Ser-Thr"/>
    <property type="match status" value="1"/>
</dbReference>
<keyword evidence="20" id="KW-1185">Reference proteome</keyword>
<dbReference type="Gene3D" id="3.30.200.20">
    <property type="entry name" value="Phosphorylase Kinase, domain 1"/>
    <property type="match status" value="1"/>
</dbReference>
<dbReference type="InterPro" id="IPR008271">
    <property type="entry name" value="Ser/Thr_kinase_AS"/>
</dbReference>
<keyword evidence="3" id="KW-0723">Serine/threonine-protein kinase</keyword>
<dbReference type="InterPro" id="IPR011009">
    <property type="entry name" value="Kinase-like_dom_sf"/>
</dbReference>
<dbReference type="AlphaFoldDB" id="A0A2T7DQ93"/>
<dbReference type="InterPro" id="IPR025287">
    <property type="entry name" value="WAK_GUB"/>
</dbReference>
<evidence type="ECO:0000256" key="2">
    <source>
        <dbReference type="ARBA" id="ARBA00012513"/>
    </source>
</evidence>
<dbReference type="PROSITE" id="PS00107">
    <property type="entry name" value="PROTEIN_KINASE_ATP"/>
    <property type="match status" value="1"/>
</dbReference>
<keyword evidence="12" id="KW-0325">Glycoprotein</keyword>
<dbReference type="PROSITE" id="PS00108">
    <property type="entry name" value="PROTEIN_KINASE_ST"/>
    <property type="match status" value="1"/>
</dbReference>
<dbReference type="GO" id="GO:0030247">
    <property type="term" value="F:polysaccharide binding"/>
    <property type="evidence" value="ECO:0007669"/>
    <property type="project" value="InterPro"/>
</dbReference>
<dbReference type="InterPro" id="IPR001245">
    <property type="entry name" value="Ser-Thr/Tyr_kinase_cat_dom"/>
</dbReference>
<keyword evidence="9 15" id="KW-0067">ATP-binding</keyword>
<keyword evidence="10 16" id="KW-1133">Transmembrane helix</keyword>
<feature type="signal peptide" evidence="17">
    <location>
        <begin position="1"/>
        <end position="33"/>
    </location>
</feature>
<feature type="domain" description="Protein kinase" evidence="18">
    <location>
        <begin position="365"/>
        <end position="523"/>
    </location>
</feature>
<dbReference type="SMART" id="SM00220">
    <property type="entry name" value="S_TKc"/>
    <property type="match status" value="1"/>
</dbReference>
<evidence type="ECO:0000256" key="8">
    <source>
        <dbReference type="ARBA" id="ARBA00022777"/>
    </source>
</evidence>
<evidence type="ECO:0000256" key="10">
    <source>
        <dbReference type="ARBA" id="ARBA00022989"/>
    </source>
</evidence>
<evidence type="ECO:0000256" key="6">
    <source>
        <dbReference type="ARBA" id="ARBA00022729"/>
    </source>
</evidence>
<dbReference type="InterPro" id="IPR045874">
    <property type="entry name" value="LRK10/LRL21-25-like"/>
</dbReference>
<accession>A0A2T7DQ93</accession>
<dbReference type="GO" id="GO:0016020">
    <property type="term" value="C:membrane"/>
    <property type="evidence" value="ECO:0007669"/>
    <property type="project" value="UniProtKB-SubCell"/>
</dbReference>
<dbReference type="PANTHER" id="PTHR27009">
    <property type="entry name" value="RUST RESISTANCE KINASE LR10-RELATED"/>
    <property type="match status" value="1"/>
</dbReference>
<evidence type="ECO:0000256" key="12">
    <source>
        <dbReference type="ARBA" id="ARBA00023180"/>
    </source>
</evidence>
<feature type="binding site" evidence="15">
    <location>
        <position position="394"/>
    </location>
    <ligand>
        <name>ATP</name>
        <dbReference type="ChEBI" id="CHEBI:30616"/>
    </ligand>
</feature>
<dbReference type="GO" id="GO:0004674">
    <property type="term" value="F:protein serine/threonine kinase activity"/>
    <property type="evidence" value="ECO:0007669"/>
    <property type="project" value="UniProtKB-KW"/>
</dbReference>
<evidence type="ECO:0000256" key="3">
    <source>
        <dbReference type="ARBA" id="ARBA00022527"/>
    </source>
</evidence>
<dbReference type="STRING" id="1504633.A0A2T7DQ93"/>
<keyword evidence="11 16" id="KW-0472">Membrane</keyword>
<evidence type="ECO:0000256" key="15">
    <source>
        <dbReference type="PROSITE-ProRule" id="PRU10141"/>
    </source>
</evidence>
<keyword evidence="6 17" id="KW-0732">Signal</keyword>
<comment type="subcellular location">
    <subcellularLocation>
        <location evidence="1">Membrane</location>
        <topology evidence="1">Single-pass type I membrane protein</topology>
    </subcellularLocation>
</comment>
<evidence type="ECO:0000256" key="17">
    <source>
        <dbReference type="SAM" id="SignalP"/>
    </source>
</evidence>
<gene>
    <name evidence="19" type="ORF">GQ55_5G454000</name>
</gene>
<feature type="transmembrane region" description="Helical" evidence="16">
    <location>
        <begin position="290"/>
        <end position="308"/>
    </location>
</feature>
<evidence type="ECO:0000256" key="1">
    <source>
        <dbReference type="ARBA" id="ARBA00004479"/>
    </source>
</evidence>
<reference evidence="19 20" key="1">
    <citation type="submission" date="2018-04" db="EMBL/GenBank/DDBJ databases">
        <title>WGS assembly of Panicum hallii var. hallii HAL2.</title>
        <authorList>
            <person name="Lovell J."/>
            <person name="Jenkins J."/>
            <person name="Lowry D."/>
            <person name="Mamidi S."/>
            <person name="Sreedasyam A."/>
            <person name="Weng X."/>
            <person name="Barry K."/>
            <person name="Bonette J."/>
            <person name="Campitelli B."/>
            <person name="Daum C."/>
            <person name="Gordon S."/>
            <person name="Gould B."/>
            <person name="Lipzen A."/>
            <person name="MacQueen A."/>
            <person name="Palacio-Mejia J."/>
            <person name="Plott C."/>
            <person name="Shakirov E."/>
            <person name="Shu S."/>
            <person name="Yoshinaga Y."/>
            <person name="Zane M."/>
            <person name="Rokhsar D."/>
            <person name="Grimwood J."/>
            <person name="Schmutz J."/>
            <person name="Juenger T."/>
        </authorList>
    </citation>
    <scope>NUCLEOTIDE SEQUENCE [LARGE SCALE GENOMIC DNA]</scope>
    <source>
        <strain evidence="20">cv. HAL2</strain>
    </source>
</reference>
<evidence type="ECO:0000256" key="7">
    <source>
        <dbReference type="ARBA" id="ARBA00022741"/>
    </source>
</evidence>
<dbReference type="InterPro" id="IPR000719">
    <property type="entry name" value="Prot_kinase_dom"/>
</dbReference>
<comment type="catalytic activity">
    <reaction evidence="13">
        <text>L-threonyl-[protein] + ATP = O-phospho-L-threonyl-[protein] + ADP + H(+)</text>
        <dbReference type="Rhea" id="RHEA:46608"/>
        <dbReference type="Rhea" id="RHEA-COMP:11060"/>
        <dbReference type="Rhea" id="RHEA-COMP:11605"/>
        <dbReference type="ChEBI" id="CHEBI:15378"/>
        <dbReference type="ChEBI" id="CHEBI:30013"/>
        <dbReference type="ChEBI" id="CHEBI:30616"/>
        <dbReference type="ChEBI" id="CHEBI:61977"/>
        <dbReference type="ChEBI" id="CHEBI:456216"/>
        <dbReference type="EC" id="2.7.11.1"/>
    </reaction>
</comment>
<sequence>MAMSASSHCSTTSLRAFSVLLSVFAVLVADVGGRHHVLCPPFSCGGFSNVSYPFRRQGDPHGCGVQSYELVCTETSATIRIGSGTYNVLSINYTLSRFWVVDTNMGMQNSCPLPRWDYRDDNYKYYGNSPRSIELDHFGDWLAIFMNCSQEIKYNGSLVKCLSTADSFIYVSIRPSYSASAEYFAPSCGFLAMTPWGGPEMLVSMNASYLDVNAFEGLSYLDVIKVMREGFALQFPFPGNNIRECLAWWSTSDFVNKGTKHRTLRILTVDFDFWWCVAGQFTSANRVTSFLLRIISVTLAAAMLVLKFIHVLRRYILVPLAVFAFLAHRYWKTRITIDAVERFLRMQQMLVTTRYAYTDIIAVTGHFREKLGQGGYGSVYKGVLLPGGVPIAVKMLGSSSCNGEDFINEVATIGKIHHVNVVRLVGFCSEETVRALIYEFMPRGSLDRYIFSSEKSFSWDKLNEIALGIARGINYLHQGCDMQIVHFDIKPHNILLDSNFIPKVADFGLAKLFPSQGITASCH</sequence>